<evidence type="ECO:0000256" key="1">
    <source>
        <dbReference type="SAM" id="MobiDB-lite"/>
    </source>
</evidence>
<feature type="compositionally biased region" description="Low complexity" evidence="1">
    <location>
        <begin position="218"/>
        <end position="235"/>
    </location>
</feature>
<evidence type="ECO:0000313" key="3">
    <source>
        <dbReference type="EMBL" id="BDP41973.1"/>
    </source>
</evidence>
<dbReference type="EMBL" id="AP026560">
    <property type="protein sequence ID" value="BDP41973.1"/>
    <property type="molecule type" value="Genomic_DNA"/>
</dbReference>
<dbReference type="Proteomes" id="UP001064971">
    <property type="component" value="Chromosome"/>
</dbReference>
<feature type="domain" description="NERD" evidence="2">
    <location>
        <begin position="18"/>
        <end position="135"/>
    </location>
</feature>
<reference evidence="3" key="1">
    <citation type="submission" date="2022-07" db="EMBL/GenBank/DDBJ databases">
        <title>Complete Genome Sequence of the Radioresistant Bacterium Deinococcus aetherius ST0316, Isolated from the Air Dust collected in Lower Stratosphere above Japan.</title>
        <authorList>
            <person name="Satoh K."/>
            <person name="Hagiwara K."/>
            <person name="Katsumata K."/>
            <person name="Kubo A."/>
            <person name="Yokobori S."/>
            <person name="Yamagishi A."/>
            <person name="Oono Y."/>
            <person name="Narumi I."/>
        </authorList>
    </citation>
    <scope>NUCLEOTIDE SEQUENCE</scope>
    <source>
        <strain evidence="3">ST0316</strain>
    </source>
</reference>
<name>A0ABM8AE24_9DEIO</name>
<protein>
    <recommendedName>
        <fullName evidence="2">NERD domain-containing protein</fullName>
    </recommendedName>
</protein>
<dbReference type="RefSeq" id="WP_264774690.1">
    <property type="nucleotide sequence ID" value="NZ_AP026560.1"/>
</dbReference>
<gene>
    <name evidence="3" type="ORF">DAETH_19420</name>
</gene>
<dbReference type="InterPro" id="IPR011528">
    <property type="entry name" value="NERD"/>
</dbReference>
<keyword evidence="4" id="KW-1185">Reference proteome</keyword>
<evidence type="ECO:0000313" key="4">
    <source>
        <dbReference type="Proteomes" id="UP001064971"/>
    </source>
</evidence>
<proteinExistence type="predicted"/>
<dbReference type="Pfam" id="PF08378">
    <property type="entry name" value="NERD"/>
    <property type="match status" value="1"/>
</dbReference>
<dbReference type="PROSITE" id="PS50965">
    <property type="entry name" value="NERD"/>
    <property type="match status" value="1"/>
</dbReference>
<evidence type="ECO:0000259" key="2">
    <source>
        <dbReference type="PROSITE" id="PS50965"/>
    </source>
</evidence>
<organism evidence="3 4">
    <name type="scientific">Deinococcus aetherius</name>
    <dbReference type="NCBI Taxonomy" id="200252"/>
    <lineage>
        <taxon>Bacteria</taxon>
        <taxon>Thermotogati</taxon>
        <taxon>Deinococcota</taxon>
        <taxon>Deinococci</taxon>
        <taxon>Deinococcales</taxon>
        <taxon>Deinococcaceae</taxon>
        <taxon>Deinococcus</taxon>
    </lineage>
</organism>
<accession>A0ABM8AE24</accession>
<sequence length="324" mass="35273">MIVKDLEPQTYPDPLRRAGHEAERQMAHYLKRAFGEDAHKFVLNNLRVEREGEAAQIDHLIVHRFGVSVVESKSVAGQVSVNERGEWTRWWKGQGRGMPSPILQARRQLDLLGLLLADHTEELLDRAMFGLRQRRFDPMRRDVLVAISDGGRITRKVDVPEVVKADQVPDRVRAIIGSGGGLGAFAFSDAELTRITAFLRTRHTSSAASAQAEPGGRAPVNAAPAAAVPAPTPSAEVRPAQERQGQVSRGPQPVCRTCASGDVTVQYGKYGYYLKCRACGGNTPAKAVCPACGEPGRLRGSGREFTATCEGGHIWPYFTNPGDA</sequence>
<feature type="region of interest" description="Disordered" evidence="1">
    <location>
        <begin position="206"/>
        <end position="252"/>
    </location>
</feature>